<name>A0A2T7NFA5_POMCA</name>
<dbReference type="OrthoDB" id="6070695at2759"/>
<keyword evidence="2" id="KW-1185">Reference proteome</keyword>
<accession>A0A2T7NFA5</accession>
<sequence length="408" mass="46664">MNLLSKDMANLSLEEVGIINLAHYKTRTLIRRATYFMAVSKNLKKRISQDLNPICLAAVLKYDDASLNKCKENQAPQFFTMLEDLVDPLLPHISTLPPQTLMHILNLFYSLDLLPESLFLAVVDRILCKGVTEWRLKDMARVTQILSNIPLAAEKRTEALLNITTELGNPQRQEEKEKHYGRLLQVAMALSFSGIYPPFLAQEIFSDTFQKAFQGSEIDYRRDLYHLSQSIFIEDTAYQGPFQQSENLPKLPKSKMYGKVVKASMNKAANREMSIRDWVLVDLMEVLQKVCPNCLIHPVFLLPHFQTADIEITLLKKEKTEEAQCTRPFDLDSTDCAVVLHGSHAYQNVRMLGGQTVSLLRQYHAMRPRQLRKLGVSVVEIPYTDFQLASDRKAYIKEKLAEARASEK</sequence>
<evidence type="ECO:0008006" key="3">
    <source>
        <dbReference type="Google" id="ProtNLM"/>
    </source>
</evidence>
<dbReference type="Proteomes" id="UP000245119">
    <property type="component" value="Linkage Group LG13"/>
</dbReference>
<reference evidence="1 2" key="1">
    <citation type="submission" date="2018-04" db="EMBL/GenBank/DDBJ databases">
        <title>The genome of golden apple snail Pomacea canaliculata provides insight into stress tolerance and invasive adaptation.</title>
        <authorList>
            <person name="Liu C."/>
            <person name="Liu B."/>
            <person name="Ren Y."/>
            <person name="Zhang Y."/>
            <person name="Wang H."/>
            <person name="Li S."/>
            <person name="Jiang F."/>
            <person name="Yin L."/>
            <person name="Zhang G."/>
            <person name="Qian W."/>
            <person name="Fan W."/>
        </authorList>
    </citation>
    <scope>NUCLEOTIDE SEQUENCE [LARGE SCALE GENOMIC DNA]</scope>
    <source>
        <strain evidence="1">SZHN2017</strain>
        <tissue evidence="1">Muscle</tissue>
    </source>
</reference>
<evidence type="ECO:0000313" key="1">
    <source>
        <dbReference type="EMBL" id="PVD19858.1"/>
    </source>
</evidence>
<protein>
    <recommendedName>
        <fullName evidence="3">RAP domain-containing protein</fullName>
    </recommendedName>
</protein>
<dbReference type="AlphaFoldDB" id="A0A2T7NFA5"/>
<dbReference type="EMBL" id="PZQS01000013">
    <property type="protein sequence ID" value="PVD19858.1"/>
    <property type="molecule type" value="Genomic_DNA"/>
</dbReference>
<gene>
    <name evidence="1" type="ORF">C0Q70_20351</name>
</gene>
<evidence type="ECO:0000313" key="2">
    <source>
        <dbReference type="Proteomes" id="UP000245119"/>
    </source>
</evidence>
<proteinExistence type="predicted"/>
<organism evidence="1 2">
    <name type="scientific">Pomacea canaliculata</name>
    <name type="common">Golden apple snail</name>
    <dbReference type="NCBI Taxonomy" id="400727"/>
    <lineage>
        <taxon>Eukaryota</taxon>
        <taxon>Metazoa</taxon>
        <taxon>Spiralia</taxon>
        <taxon>Lophotrochozoa</taxon>
        <taxon>Mollusca</taxon>
        <taxon>Gastropoda</taxon>
        <taxon>Caenogastropoda</taxon>
        <taxon>Architaenioglossa</taxon>
        <taxon>Ampullarioidea</taxon>
        <taxon>Ampullariidae</taxon>
        <taxon>Pomacea</taxon>
    </lineage>
</organism>
<comment type="caution">
    <text evidence="1">The sequence shown here is derived from an EMBL/GenBank/DDBJ whole genome shotgun (WGS) entry which is preliminary data.</text>
</comment>